<name>A0ABQ8UGM1_9EUKA</name>
<keyword evidence="3" id="KW-1185">Reference proteome</keyword>
<dbReference type="Proteomes" id="UP001141327">
    <property type="component" value="Unassembled WGS sequence"/>
</dbReference>
<comment type="caution">
    <text evidence="2">The sequence shown here is derived from an EMBL/GenBank/DDBJ whole genome shotgun (WGS) entry which is preliminary data.</text>
</comment>
<gene>
    <name evidence="2" type="ORF">PAPYR_7769</name>
</gene>
<protein>
    <submittedName>
        <fullName evidence="2">Uncharacterized protein</fullName>
    </submittedName>
</protein>
<dbReference type="EMBL" id="JAPMOS010000059">
    <property type="protein sequence ID" value="KAJ4456842.1"/>
    <property type="molecule type" value="Genomic_DNA"/>
</dbReference>
<feature type="signal peptide" evidence="1">
    <location>
        <begin position="1"/>
        <end position="21"/>
    </location>
</feature>
<proteinExistence type="predicted"/>
<evidence type="ECO:0000313" key="3">
    <source>
        <dbReference type="Proteomes" id="UP001141327"/>
    </source>
</evidence>
<feature type="chain" id="PRO_5046418833" evidence="1">
    <location>
        <begin position="22"/>
        <end position="327"/>
    </location>
</feature>
<evidence type="ECO:0000313" key="2">
    <source>
        <dbReference type="EMBL" id="KAJ4456842.1"/>
    </source>
</evidence>
<keyword evidence="1" id="KW-0732">Signal</keyword>
<sequence>MPRCCCGIQIFLNGLISFVLKQLHLVASRFFPDSSIDYVQGDLDVGLQTLLCCREAAMSLAHQVHSRDSERVLVLSLLAWSSLTRAVTRLKPTLIQLIRIAHEITNPEPEREYRFRDLANLHRQQTELFMSFKSKTVGLGTELTRLEKEVASVRKKRALKRWLFFGTVSLVRPPTLLTGSFTPTTEDHSPPTRRLDARSLSMAELPVVHTVLVPQSARRQGAAVSPAPAAAPGGPPDPNAHLNILDLVVPQATARLRVTPTPSPTPDHPAAVSLNSTTTSCFALIADAIGARAQRWAYQTLGWRIIAPTRDLSVRFSNHKPFRLFYV</sequence>
<evidence type="ECO:0000256" key="1">
    <source>
        <dbReference type="SAM" id="SignalP"/>
    </source>
</evidence>
<organism evidence="2 3">
    <name type="scientific">Paratrimastix pyriformis</name>
    <dbReference type="NCBI Taxonomy" id="342808"/>
    <lineage>
        <taxon>Eukaryota</taxon>
        <taxon>Metamonada</taxon>
        <taxon>Preaxostyla</taxon>
        <taxon>Paratrimastigidae</taxon>
        <taxon>Paratrimastix</taxon>
    </lineage>
</organism>
<reference evidence="2" key="1">
    <citation type="journal article" date="2022" name="bioRxiv">
        <title>Genomics of Preaxostyla Flagellates Illuminates Evolutionary Transitions and the Path Towards Mitochondrial Loss.</title>
        <authorList>
            <person name="Novak L.V.F."/>
            <person name="Treitli S.C."/>
            <person name="Pyrih J."/>
            <person name="Halakuc P."/>
            <person name="Pipaliya S.V."/>
            <person name="Vacek V."/>
            <person name="Brzon O."/>
            <person name="Soukal P."/>
            <person name="Eme L."/>
            <person name="Dacks J.B."/>
            <person name="Karnkowska A."/>
            <person name="Elias M."/>
            <person name="Hampl V."/>
        </authorList>
    </citation>
    <scope>NUCLEOTIDE SEQUENCE</scope>
    <source>
        <strain evidence="2">RCP-MX</strain>
    </source>
</reference>
<accession>A0ABQ8UGM1</accession>